<dbReference type="InterPro" id="IPR027417">
    <property type="entry name" value="P-loop_NTPase"/>
</dbReference>
<dbReference type="GO" id="GO:0019287">
    <property type="term" value="P:isopentenyl diphosphate biosynthetic process, mevalonate pathway"/>
    <property type="evidence" value="ECO:0007669"/>
    <property type="project" value="UniProtKB-UniPathway"/>
</dbReference>
<accession>A0A3M7LZW4</accession>
<sequence>MATLQDLKSALRSKTGVKTTPPKQKLSDIQYDNGFRILVQGSTGYQDFIIPQLTQVLASLFDSRSQISALEIGPGPKSVLGSLPDHQRRKIRRYEAFEPNQLFAASLEGWLSVNTAMGSRFPCLERPPTIHRLPFDPQQNMRSDSSSDAIDEDRGHDVILFCHSMYGIQSKRKAIEQALKMLGERRGGMVLVFHRDENLYLDGLVCQQSAAFPTGVVRVADEDHVLDDFTPFIAGFVMHDEEVQKTVQIQWRKVCRDLGRYEDAYPGYLSFRSPDIMVAFNQHATKVSELTAQLPALKTDRHIKNREAHLRRPAAICRPTGIYHIQLCVWWALKHAVSLIVIGGGHSGHCVWNNVISVDMGAFNQVYIHGTEEKDLPANSGSSAFVVVEAGCTSGDITRKAMAAGVTVPLGSRPSVGAGLWLQGGIGHLARLHGLACDAIVGAVMVSVDSGQVLCVGYVPSEHQPAMSVRAENETEILWGLKGAGTNLGIIVSITFRAYTAPVYIVRNWVVPLSGGLEAQLKLGRFDEFVARKLSRNCSADAYLYWEDSQLHLGFTMIESTTASALSKGSFSTIVSSHLGAEEDEVKVVDSVGLFETEMYVSKMHGGHGRGKTSSFKRCLFMKEIGNPKVAERLVVAMEARPSPLCYLHLLQGGEAISDIAAEATAFGCRDWHFACVITGVWPRDQDGTEVARAAIEWVYSVADDLLPLSSGAYCADLGPDPRDAALATRAFGVNRQQLIQLKNRMDPRNVLAYVCPLPKPPLGPKLILLVTGESCAGKDYCADVWVSMFAERALTTRAVSISEAIKREYAVATGADPDRLLSDRDYKEQHRPALTAYFMEKVQHQPQLPEEQFMRVVHGAADVGVLVITGMRDKAPVAALSHLVPNSKLLEVYVQTSEQTRRSRKGCDHEGIGRARDETVEPGKPHQEALSYRPSAVFDNEMHGNEAAKNFFEVNLLPLVHEDLLRLADMVRPAPDFPHENVVFRHVLGISQQPNGLALCTSLLQSHFIGDWRNVAAVACCEVGGIVFASALSLRVNVPLVLIREAGKLPPPTVSAVKSRSHVSSLIRSDSEQKRIEIERSAVPKNGPIVVVDDTLATGETLCAVLQILQGAGVAVENMSAMVVAEFPIHRGRELLCRRGFSGVSVQSLLTFGGV</sequence>
<dbReference type="Gene3D" id="3.40.50.150">
    <property type="entry name" value="Vaccinia Virus protein VP39"/>
    <property type="match status" value="1"/>
</dbReference>
<dbReference type="CDD" id="cd06223">
    <property type="entry name" value="PRTases_typeI"/>
    <property type="match status" value="1"/>
</dbReference>
<evidence type="ECO:0000256" key="1">
    <source>
        <dbReference type="ARBA" id="ARBA00005466"/>
    </source>
</evidence>
<dbReference type="PROSITE" id="PS51387">
    <property type="entry name" value="FAD_PCMH"/>
    <property type="match status" value="1"/>
</dbReference>
<keyword evidence="7" id="KW-1185">Reference proteome</keyword>
<evidence type="ECO:0000256" key="2">
    <source>
        <dbReference type="ARBA" id="ARBA00022630"/>
    </source>
</evidence>
<dbReference type="GO" id="GO:0071949">
    <property type="term" value="F:FAD binding"/>
    <property type="evidence" value="ECO:0007669"/>
    <property type="project" value="InterPro"/>
</dbReference>
<keyword evidence="2" id="KW-0285">Flavoprotein</keyword>
<dbReference type="Pfam" id="PF04275">
    <property type="entry name" value="P-mevalo_kinase"/>
    <property type="match status" value="1"/>
</dbReference>
<dbReference type="Pfam" id="PF01565">
    <property type="entry name" value="FAD_binding_4"/>
    <property type="match status" value="1"/>
</dbReference>
<dbReference type="InterPro" id="IPR029057">
    <property type="entry name" value="PRTase-like"/>
</dbReference>
<reference evidence="6 7" key="1">
    <citation type="journal article" date="2014" name="PLoS ONE">
        <title>De novo Genome Assembly of the Fungal Plant Pathogen Pyrenophora semeniperda.</title>
        <authorList>
            <person name="Soliai M.M."/>
            <person name="Meyer S.E."/>
            <person name="Udall J.A."/>
            <person name="Elzinga D.E."/>
            <person name="Hermansen R.A."/>
            <person name="Bodily P.M."/>
            <person name="Hart A.A."/>
            <person name="Coleman C.E."/>
        </authorList>
    </citation>
    <scope>NUCLEOTIDE SEQUENCE [LARGE SCALE GENOMIC DNA]</scope>
    <source>
        <strain evidence="6 7">CCB06</strain>
        <tissue evidence="6">Mycelium</tissue>
    </source>
</reference>
<dbReference type="PANTHER" id="PTHR42973:SF25">
    <property type="entry name" value="PHOSPHOMEVALONATE KINASE"/>
    <property type="match status" value="1"/>
</dbReference>
<keyword evidence="6" id="KW-0808">Transferase</keyword>
<dbReference type="OrthoDB" id="363185at2759"/>
<feature type="domain" description="FAD-binding PCMH-type" evidence="5">
    <location>
        <begin position="309"/>
        <end position="501"/>
    </location>
</feature>
<dbReference type="InterPro" id="IPR016169">
    <property type="entry name" value="FAD-bd_PCMH_sub2"/>
</dbReference>
<keyword evidence="4" id="KW-0560">Oxidoreductase</keyword>
<evidence type="ECO:0000256" key="3">
    <source>
        <dbReference type="ARBA" id="ARBA00022827"/>
    </source>
</evidence>
<dbReference type="GO" id="GO:0006695">
    <property type="term" value="P:cholesterol biosynthetic process"/>
    <property type="evidence" value="ECO:0007669"/>
    <property type="project" value="InterPro"/>
</dbReference>
<dbReference type="InterPro" id="IPR029063">
    <property type="entry name" value="SAM-dependent_MTases_sf"/>
</dbReference>
<dbReference type="InterPro" id="IPR005919">
    <property type="entry name" value="Pmev_kin_anim"/>
</dbReference>
<proteinExistence type="inferred from homology"/>
<dbReference type="SUPFAM" id="SSF56176">
    <property type="entry name" value="FAD-binding/transporter-associated domain-like"/>
    <property type="match status" value="1"/>
</dbReference>
<dbReference type="EMBL" id="KE747811">
    <property type="protein sequence ID" value="RMZ67719.1"/>
    <property type="molecule type" value="Genomic_DNA"/>
</dbReference>
<dbReference type="Gene3D" id="3.40.50.300">
    <property type="entry name" value="P-loop containing nucleotide triphosphate hydrolases"/>
    <property type="match status" value="1"/>
</dbReference>
<dbReference type="InterPro" id="IPR006094">
    <property type="entry name" value="Oxid_FAD_bind_N"/>
</dbReference>
<dbReference type="InterPro" id="IPR050416">
    <property type="entry name" value="FAD-linked_Oxidoreductase"/>
</dbReference>
<dbReference type="Gene3D" id="3.40.50.2020">
    <property type="match status" value="1"/>
</dbReference>
<dbReference type="GO" id="GO:0004631">
    <property type="term" value="F:phosphomevalonate kinase activity"/>
    <property type="evidence" value="ECO:0007669"/>
    <property type="project" value="InterPro"/>
</dbReference>
<dbReference type="Proteomes" id="UP000265663">
    <property type="component" value="Unassembled WGS sequence"/>
</dbReference>
<dbReference type="AlphaFoldDB" id="A0A3M7LZW4"/>
<name>A0A3M7LZW4_9PLEO</name>
<dbReference type="SUPFAM" id="SSF53271">
    <property type="entry name" value="PRTase-like"/>
    <property type="match status" value="1"/>
</dbReference>
<protein>
    <submittedName>
        <fullName evidence="6">Phosphoribosyl transferase domain</fullName>
    </submittedName>
</protein>
<organism evidence="6 7">
    <name type="scientific">Pyrenophora seminiperda CCB06</name>
    <dbReference type="NCBI Taxonomy" id="1302712"/>
    <lineage>
        <taxon>Eukaryota</taxon>
        <taxon>Fungi</taxon>
        <taxon>Dikarya</taxon>
        <taxon>Ascomycota</taxon>
        <taxon>Pezizomycotina</taxon>
        <taxon>Dothideomycetes</taxon>
        <taxon>Pleosporomycetidae</taxon>
        <taxon>Pleosporales</taxon>
        <taxon>Pleosporineae</taxon>
        <taxon>Pleosporaceae</taxon>
        <taxon>Pyrenophora</taxon>
    </lineage>
</organism>
<comment type="similarity">
    <text evidence="1">Belongs to the oxygen-dependent FAD-linked oxidoreductase family.</text>
</comment>
<dbReference type="Gene3D" id="3.40.462.20">
    <property type="match status" value="1"/>
</dbReference>
<evidence type="ECO:0000313" key="7">
    <source>
        <dbReference type="Proteomes" id="UP000265663"/>
    </source>
</evidence>
<dbReference type="Pfam" id="PF00156">
    <property type="entry name" value="Pribosyltran"/>
    <property type="match status" value="1"/>
</dbReference>
<dbReference type="InterPro" id="IPR036318">
    <property type="entry name" value="FAD-bd_PCMH-like_sf"/>
</dbReference>
<evidence type="ECO:0000313" key="6">
    <source>
        <dbReference type="EMBL" id="RMZ67719.1"/>
    </source>
</evidence>
<gene>
    <name evidence="6" type="ORF">GMOD_00010086</name>
</gene>
<dbReference type="GO" id="GO:0016491">
    <property type="term" value="F:oxidoreductase activity"/>
    <property type="evidence" value="ECO:0007669"/>
    <property type="project" value="UniProtKB-KW"/>
</dbReference>
<keyword evidence="3" id="KW-0274">FAD</keyword>
<dbReference type="UniPathway" id="UPA00057">
    <property type="reaction ID" value="UER00099"/>
</dbReference>
<evidence type="ECO:0000259" key="5">
    <source>
        <dbReference type="PROSITE" id="PS51387"/>
    </source>
</evidence>
<dbReference type="GO" id="GO:0005737">
    <property type="term" value="C:cytoplasm"/>
    <property type="evidence" value="ECO:0007669"/>
    <property type="project" value="InterPro"/>
</dbReference>
<dbReference type="InterPro" id="IPR000836">
    <property type="entry name" value="PRTase_dom"/>
</dbReference>
<dbReference type="Gene3D" id="3.30.465.10">
    <property type="match status" value="1"/>
</dbReference>
<evidence type="ECO:0000256" key="4">
    <source>
        <dbReference type="ARBA" id="ARBA00023002"/>
    </source>
</evidence>
<dbReference type="PANTHER" id="PTHR42973">
    <property type="entry name" value="BINDING OXIDOREDUCTASE, PUTATIVE (AFU_ORTHOLOGUE AFUA_1G17690)-RELATED"/>
    <property type="match status" value="1"/>
</dbReference>
<dbReference type="InterPro" id="IPR016166">
    <property type="entry name" value="FAD-bd_PCMH"/>
</dbReference>